<dbReference type="RefSeq" id="WP_006256773.1">
    <property type="nucleotide sequence ID" value="NZ_BCMQ01000033.1"/>
</dbReference>
<dbReference type="Pfam" id="PF20619">
    <property type="entry name" value="DUF6804"/>
    <property type="match status" value="1"/>
</dbReference>
<dbReference type="InterPro" id="IPR046548">
    <property type="entry name" value="DUF6804"/>
</dbReference>
<evidence type="ECO:0000313" key="1">
    <source>
        <dbReference type="EMBL" id="ALU26682.1"/>
    </source>
</evidence>
<protein>
    <submittedName>
        <fullName evidence="1">Uncharacterized protein</fullName>
    </submittedName>
</protein>
<dbReference type="eggNOG" id="ENOG5030S5B">
    <property type="taxonomic scope" value="Bacteria"/>
</dbReference>
<accession>A0A0S7EK38</accession>
<evidence type="ECO:0000313" key="2">
    <source>
        <dbReference type="Proteomes" id="UP000069030"/>
    </source>
</evidence>
<organism evidence="1 2">
    <name type="scientific">Myroides odoratimimus</name>
    <dbReference type="NCBI Taxonomy" id="76832"/>
    <lineage>
        <taxon>Bacteria</taxon>
        <taxon>Pseudomonadati</taxon>
        <taxon>Bacteroidota</taxon>
        <taxon>Flavobacteriia</taxon>
        <taxon>Flavobacteriales</taxon>
        <taxon>Flavobacteriaceae</taxon>
        <taxon>Myroides</taxon>
    </lineage>
</organism>
<name>A0A0S7EK38_9FLAO</name>
<sequence>MERAIKILIALLLILSAFTSSSDFDLLVGFIVMVGLGILAYNSHINKKVIEMAMYILIIGIFQPFYAIPIEHIWWVIIELVVAAYLVLSAIFVKSKAVAQD</sequence>
<dbReference type="EMBL" id="CP013690">
    <property type="protein sequence ID" value="ALU26682.1"/>
    <property type="molecule type" value="Genomic_DNA"/>
</dbReference>
<dbReference type="KEGG" id="mod:AS202_11220"/>
<dbReference type="Proteomes" id="UP000069030">
    <property type="component" value="Chromosome"/>
</dbReference>
<dbReference type="AlphaFoldDB" id="A0A0S7EK38"/>
<reference evidence="1 2" key="1">
    <citation type="journal article" date="2016" name="J. Zhejiang Univ. Sci. B">
        <title>Antibiotic resistance mechanisms of Myroides sp.</title>
        <authorList>
            <person name="Hu S."/>
            <person name="Yuan S."/>
            <person name="Qu H."/>
            <person name="Jiang T."/>
            <person name="Zhou Y."/>
            <person name="Wang M."/>
            <person name="Ming D."/>
        </authorList>
    </citation>
    <scope>NUCLEOTIDE SEQUENCE [LARGE SCALE GENOMIC DNA]</scope>
    <source>
        <strain evidence="1 2">PR63039</strain>
    </source>
</reference>
<proteinExistence type="predicted"/>
<gene>
    <name evidence="1" type="ORF">AS202_11220</name>
</gene>